<dbReference type="Proteomes" id="UP000075635">
    <property type="component" value="Unassembled WGS sequence"/>
</dbReference>
<proteinExistence type="predicted"/>
<organism evidence="2 3">
    <name type="scientific">Sorangium cellulosum</name>
    <name type="common">Polyangium cellulosum</name>
    <dbReference type="NCBI Taxonomy" id="56"/>
    <lineage>
        <taxon>Bacteria</taxon>
        <taxon>Pseudomonadati</taxon>
        <taxon>Myxococcota</taxon>
        <taxon>Polyangia</taxon>
        <taxon>Polyangiales</taxon>
        <taxon>Polyangiaceae</taxon>
        <taxon>Sorangium</taxon>
    </lineage>
</organism>
<accession>A0A150RET7</accession>
<dbReference type="EMBL" id="JEMB01002741">
    <property type="protein sequence ID" value="KYF78757.1"/>
    <property type="molecule type" value="Genomic_DNA"/>
</dbReference>
<keyword evidence="1" id="KW-1133">Transmembrane helix</keyword>
<protein>
    <submittedName>
        <fullName evidence="2">Uncharacterized protein</fullName>
    </submittedName>
</protein>
<evidence type="ECO:0000313" key="3">
    <source>
        <dbReference type="Proteomes" id="UP000075635"/>
    </source>
</evidence>
<feature type="transmembrane region" description="Helical" evidence="1">
    <location>
        <begin position="12"/>
        <end position="29"/>
    </location>
</feature>
<name>A0A150RET7_SORCE</name>
<feature type="transmembrane region" description="Helical" evidence="1">
    <location>
        <begin position="36"/>
        <end position="56"/>
    </location>
</feature>
<keyword evidence="1" id="KW-0812">Transmembrane</keyword>
<gene>
    <name evidence="2" type="ORF">BE17_46395</name>
</gene>
<keyword evidence="1" id="KW-0472">Membrane</keyword>
<reference evidence="2 3" key="1">
    <citation type="submission" date="2014-02" db="EMBL/GenBank/DDBJ databases">
        <title>The small core and large imbalanced accessory genome model reveals a collaborative survival strategy of Sorangium cellulosum strains in nature.</title>
        <authorList>
            <person name="Han K."/>
            <person name="Peng R."/>
            <person name="Blom J."/>
            <person name="Li Y.-Z."/>
        </authorList>
    </citation>
    <scope>NUCLEOTIDE SEQUENCE [LARGE SCALE GENOMIC DNA]</scope>
    <source>
        <strain evidence="2 3">So0011-07</strain>
    </source>
</reference>
<sequence>MIYTLPSYVPGIAIAVAVIAVLVGALLLWGRKPLRFALIAFLVAAIAGGIFAPMLAMDRVVLDDQKLEQTTGFWFAPTVKGFRLADVASVTIGTARGRKNRVVEVWIVKMKNGETREIDPGDLWEMNGEDIVRRLREKGIEVRR</sequence>
<evidence type="ECO:0000313" key="2">
    <source>
        <dbReference type="EMBL" id="KYF78757.1"/>
    </source>
</evidence>
<comment type="caution">
    <text evidence="2">The sequence shown here is derived from an EMBL/GenBank/DDBJ whole genome shotgun (WGS) entry which is preliminary data.</text>
</comment>
<evidence type="ECO:0000256" key="1">
    <source>
        <dbReference type="SAM" id="Phobius"/>
    </source>
</evidence>
<dbReference type="AlphaFoldDB" id="A0A150RET7"/>